<dbReference type="Proteomes" id="UP000536179">
    <property type="component" value="Unassembled WGS sequence"/>
</dbReference>
<evidence type="ECO:0000313" key="1">
    <source>
        <dbReference type="EMBL" id="MBB3209138.1"/>
    </source>
</evidence>
<dbReference type="EMBL" id="JACHXU010000021">
    <property type="protein sequence ID" value="MBB3209138.1"/>
    <property type="molecule type" value="Genomic_DNA"/>
</dbReference>
<accession>A0A7W5H862</accession>
<name>A0A7W5H862_9BACT</name>
<keyword evidence="2" id="KW-1185">Reference proteome</keyword>
<dbReference type="AlphaFoldDB" id="A0A7W5H862"/>
<sequence>MQTKPFQINRSPLTVAGFGKVISICCPGDAMTFATDPNHCLDIFYSRSFHAPTLRRQ</sequence>
<reference evidence="1 2" key="1">
    <citation type="submission" date="2020-08" db="EMBL/GenBank/DDBJ databases">
        <title>Genomic Encyclopedia of Type Strains, Phase III (KMG-III): the genomes of soil and plant-associated and newly described type strains.</title>
        <authorList>
            <person name="Whitman W."/>
        </authorList>
    </citation>
    <scope>NUCLEOTIDE SEQUENCE [LARGE SCALE GENOMIC DNA]</scope>
    <source>
        <strain evidence="1 2">CECT 8075</strain>
    </source>
</reference>
<organism evidence="1 2">
    <name type="scientific">Aporhodopirellula rubra</name>
    <dbReference type="NCBI Taxonomy" id="980271"/>
    <lineage>
        <taxon>Bacteria</taxon>
        <taxon>Pseudomonadati</taxon>
        <taxon>Planctomycetota</taxon>
        <taxon>Planctomycetia</taxon>
        <taxon>Pirellulales</taxon>
        <taxon>Pirellulaceae</taxon>
        <taxon>Aporhodopirellula</taxon>
    </lineage>
</organism>
<comment type="caution">
    <text evidence="1">The sequence shown here is derived from an EMBL/GenBank/DDBJ whole genome shotgun (WGS) entry which is preliminary data.</text>
</comment>
<protein>
    <submittedName>
        <fullName evidence="1">Uncharacterized protein</fullName>
    </submittedName>
</protein>
<gene>
    <name evidence="1" type="ORF">FHS27_004976</name>
</gene>
<evidence type="ECO:0000313" key="2">
    <source>
        <dbReference type="Proteomes" id="UP000536179"/>
    </source>
</evidence>
<proteinExistence type="predicted"/>